<organism evidence="2 3">
    <name type="scientific">Symbiodinium microadriaticum</name>
    <name type="common">Dinoflagellate</name>
    <name type="synonym">Zooxanthella microadriatica</name>
    <dbReference type="NCBI Taxonomy" id="2951"/>
    <lineage>
        <taxon>Eukaryota</taxon>
        <taxon>Sar</taxon>
        <taxon>Alveolata</taxon>
        <taxon>Dinophyceae</taxon>
        <taxon>Suessiales</taxon>
        <taxon>Symbiodiniaceae</taxon>
        <taxon>Symbiodinium</taxon>
    </lineage>
</organism>
<sequence length="320" mass="34362">MGTGNRLFFQEMSGPQFQHLVPMSDSPWSGRARSFDSAWCQMRALCTPTPRGVSTVWDAGFRVLLAAPVLSATMRQERPENGPELHWTNPSGPDPPAEVAPPAAEPVIEDAFWKAAKLSTLSSSWREEGLPAAPKKVRERTLRSAVVVLRFRAAGTAVSTAHPNGAGHAAVVARQCSRGVCKNCLEKMSSQTFRCSCGLEPRLESTNWMISAYNSVLNALDFITGAKPAGAEGYTAMPSRSDAHSVPSSLLEFPSTSSTALPQHRTLCPATTKEMLPPTAPLPAPPSLPSLLGHRRRASQVGDVFKTHLPGEMPCSPAAR</sequence>
<dbReference type="AlphaFoldDB" id="A0A1Q9DJ03"/>
<gene>
    <name evidence="2" type="ORF">AK812_SmicGene22747</name>
</gene>
<dbReference type="EMBL" id="LSRX01000515">
    <property type="protein sequence ID" value="OLP95139.1"/>
    <property type="molecule type" value="Genomic_DNA"/>
</dbReference>
<feature type="region of interest" description="Disordered" evidence="1">
    <location>
        <begin position="75"/>
        <end position="101"/>
    </location>
</feature>
<reference evidence="2 3" key="1">
    <citation type="submission" date="2016-02" db="EMBL/GenBank/DDBJ databases">
        <title>Genome analysis of coral dinoflagellate symbionts highlights evolutionary adaptations to a symbiotic lifestyle.</title>
        <authorList>
            <person name="Aranda M."/>
            <person name="Li Y."/>
            <person name="Liew Y.J."/>
            <person name="Baumgarten S."/>
            <person name="Simakov O."/>
            <person name="Wilson M."/>
            <person name="Piel J."/>
            <person name="Ashoor H."/>
            <person name="Bougouffa S."/>
            <person name="Bajic V.B."/>
            <person name="Ryu T."/>
            <person name="Ravasi T."/>
            <person name="Bayer T."/>
            <person name="Micklem G."/>
            <person name="Kim H."/>
            <person name="Bhak J."/>
            <person name="Lajeunesse T.C."/>
            <person name="Voolstra C.R."/>
        </authorList>
    </citation>
    <scope>NUCLEOTIDE SEQUENCE [LARGE SCALE GENOMIC DNA]</scope>
    <source>
        <strain evidence="2 3">CCMP2467</strain>
    </source>
</reference>
<protein>
    <submittedName>
        <fullName evidence="2">Uncharacterized protein</fullName>
    </submittedName>
</protein>
<evidence type="ECO:0000313" key="3">
    <source>
        <dbReference type="Proteomes" id="UP000186817"/>
    </source>
</evidence>
<evidence type="ECO:0000313" key="2">
    <source>
        <dbReference type="EMBL" id="OLP95139.1"/>
    </source>
</evidence>
<comment type="caution">
    <text evidence="2">The sequence shown here is derived from an EMBL/GenBank/DDBJ whole genome shotgun (WGS) entry which is preliminary data.</text>
</comment>
<proteinExistence type="predicted"/>
<evidence type="ECO:0000256" key="1">
    <source>
        <dbReference type="SAM" id="MobiDB-lite"/>
    </source>
</evidence>
<dbReference type="Proteomes" id="UP000186817">
    <property type="component" value="Unassembled WGS sequence"/>
</dbReference>
<name>A0A1Q9DJ03_SYMMI</name>
<dbReference type="OrthoDB" id="424504at2759"/>
<keyword evidence="3" id="KW-1185">Reference proteome</keyword>
<accession>A0A1Q9DJ03</accession>